<gene>
    <name evidence="2" type="ORF">BJX68DRAFT_271411</name>
</gene>
<dbReference type="SUPFAM" id="SSF103473">
    <property type="entry name" value="MFS general substrate transporter"/>
    <property type="match status" value="1"/>
</dbReference>
<proteinExistence type="predicted"/>
<organism evidence="2 3">
    <name type="scientific">Aspergillus pseudodeflectus</name>
    <dbReference type="NCBI Taxonomy" id="176178"/>
    <lineage>
        <taxon>Eukaryota</taxon>
        <taxon>Fungi</taxon>
        <taxon>Dikarya</taxon>
        <taxon>Ascomycota</taxon>
        <taxon>Pezizomycotina</taxon>
        <taxon>Eurotiomycetes</taxon>
        <taxon>Eurotiomycetidae</taxon>
        <taxon>Eurotiales</taxon>
        <taxon>Aspergillaceae</taxon>
        <taxon>Aspergillus</taxon>
        <taxon>Aspergillus subgen. Nidulantes</taxon>
    </lineage>
</organism>
<name>A0ABR4JMV0_9EURO</name>
<evidence type="ECO:0000313" key="2">
    <source>
        <dbReference type="EMBL" id="KAL2840944.1"/>
    </source>
</evidence>
<dbReference type="Proteomes" id="UP001610444">
    <property type="component" value="Unassembled WGS sequence"/>
</dbReference>
<reference evidence="2 3" key="1">
    <citation type="submission" date="2024-07" db="EMBL/GenBank/DDBJ databases">
        <title>Section-level genome sequencing and comparative genomics of Aspergillus sections Usti and Cavernicolus.</title>
        <authorList>
            <consortium name="Lawrence Berkeley National Laboratory"/>
            <person name="Nybo J.L."/>
            <person name="Vesth T.C."/>
            <person name="Theobald S."/>
            <person name="Frisvad J.C."/>
            <person name="Larsen T.O."/>
            <person name="Kjaerboelling I."/>
            <person name="Rothschild-Mancinelli K."/>
            <person name="Lyhne E.K."/>
            <person name="Kogle M.E."/>
            <person name="Barry K."/>
            <person name="Clum A."/>
            <person name="Na H."/>
            <person name="Ledsgaard L."/>
            <person name="Lin J."/>
            <person name="Lipzen A."/>
            <person name="Kuo A."/>
            <person name="Riley R."/>
            <person name="Mondo S."/>
            <person name="LaButti K."/>
            <person name="Haridas S."/>
            <person name="Pangalinan J."/>
            <person name="Salamov A.A."/>
            <person name="Simmons B.A."/>
            <person name="Magnuson J.K."/>
            <person name="Chen J."/>
            <person name="Drula E."/>
            <person name="Henrissat B."/>
            <person name="Wiebenga A."/>
            <person name="Lubbers R.J."/>
            <person name="Gomes A.C."/>
            <person name="Macurrencykelacurrency M.R."/>
            <person name="Stajich J."/>
            <person name="Grigoriev I.V."/>
            <person name="Mortensen U.H."/>
            <person name="De vries R.P."/>
            <person name="Baker S.E."/>
            <person name="Andersen M.R."/>
        </authorList>
    </citation>
    <scope>NUCLEOTIDE SEQUENCE [LARGE SCALE GENOMIC DNA]</scope>
    <source>
        <strain evidence="2 3">CBS 756.74</strain>
    </source>
</reference>
<protein>
    <recommendedName>
        <fullName evidence="4">Major facilitator superfamily (MFS) profile domain-containing protein</fullName>
    </recommendedName>
</protein>
<keyword evidence="1" id="KW-0812">Transmembrane</keyword>
<evidence type="ECO:0000256" key="1">
    <source>
        <dbReference type="SAM" id="Phobius"/>
    </source>
</evidence>
<keyword evidence="3" id="KW-1185">Reference proteome</keyword>
<keyword evidence="1" id="KW-0472">Membrane</keyword>
<dbReference type="RefSeq" id="XP_070894326.1">
    <property type="nucleotide sequence ID" value="XM_071046938.1"/>
</dbReference>
<accession>A0ABR4JMV0</accession>
<dbReference type="GeneID" id="98162102"/>
<dbReference type="EMBL" id="JBFXLR010000061">
    <property type="protein sequence ID" value="KAL2840944.1"/>
    <property type="molecule type" value="Genomic_DNA"/>
</dbReference>
<comment type="caution">
    <text evidence="2">The sequence shown here is derived from an EMBL/GenBank/DDBJ whole genome shotgun (WGS) entry which is preliminary data.</text>
</comment>
<evidence type="ECO:0008006" key="4">
    <source>
        <dbReference type="Google" id="ProtNLM"/>
    </source>
</evidence>
<sequence length="87" mass="9448">MAIAAAGNPIVTSLNLTYAVDCSPTDAAAVGVFVNSVRQTWGFIGPFWFPEMLEEIGLSARSCIIIALLVGAVMPTICLQWRGYKWR</sequence>
<evidence type="ECO:0000313" key="3">
    <source>
        <dbReference type="Proteomes" id="UP001610444"/>
    </source>
</evidence>
<feature type="transmembrane region" description="Helical" evidence="1">
    <location>
        <begin position="58"/>
        <end position="79"/>
    </location>
</feature>
<dbReference type="InterPro" id="IPR036259">
    <property type="entry name" value="MFS_trans_sf"/>
</dbReference>
<keyword evidence="1" id="KW-1133">Transmembrane helix</keyword>